<reference evidence="3" key="2">
    <citation type="journal article" date="2023" name="BMC Genomics">
        <title>Pest status, molecular evolution, and epigenetic factors derived from the genome assembly of Frankliniella fusca, a thysanopteran phytovirus vector.</title>
        <authorList>
            <person name="Catto M.A."/>
            <person name="Labadie P.E."/>
            <person name="Jacobson A.L."/>
            <person name="Kennedy G.G."/>
            <person name="Srinivasan R."/>
            <person name="Hunt B.G."/>
        </authorList>
    </citation>
    <scope>NUCLEOTIDE SEQUENCE</scope>
    <source>
        <strain evidence="3">PL_HMW_Pooled</strain>
    </source>
</reference>
<evidence type="ECO:0000259" key="2">
    <source>
        <dbReference type="Pfam" id="PF25273"/>
    </source>
</evidence>
<comment type="caution">
    <text evidence="3">The sequence shown here is derived from an EMBL/GenBank/DDBJ whole genome shotgun (WGS) entry which is preliminary data.</text>
</comment>
<accession>A0AAE1H1H9</accession>
<feature type="region of interest" description="Disordered" evidence="1">
    <location>
        <begin position="314"/>
        <end position="380"/>
    </location>
</feature>
<feature type="compositionally biased region" description="Polar residues" evidence="1">
    <location>
        <begin position="258"/>
        <end position="267"/>
    </location>
</feature>
<feature type="compositionally biased region" description="Acidic residues" evidence="1">
    <location>
        <begin position="963"/>
        <end position="973"/>
    </location>
</feature>
<dbReference type="InterPro" id="IPR057191">
    <property type="entry name" value="DUF7869"/>
</dbReference>
<name>A0AAE1H1H9_9NEOP</name>
<organism evidence="3 4">
    <name type="scientific">Frankliniella fusca</name>
    <dbReference type="NCBI Taxonomy" id="407009"/>
    <lineage>
        <taxon>Eukaryota</taxon>
        <taxon>Metazoa</taxon>
        <taxon>Ecdysozoa</taxon>
        <taxon>Arthropoda</taxon>
        <taxon>Hexapoda</taxon>
        <taxon>Insecta</taxon>
        <taxon>Pterygota</taxon>
        <taxon>Neoptera</taxon>
        <taxon>Paraneoptera</taxon>
        <taxon>Thysanoptera</taxon>
        <taxon>Terebrantia</taxon>
        <taxon>Thripoidea</taxon>
        <taxon>Thripidae</taxon>
        <taxon>Frankliniella</taxon>
    </lineage>
</organism>
<keyword evidence="4" id="KW-1185">Reference proteome</keyword>
<dbReference type="GO" id="GO:0008233">
    <property type="term" value="F:peptidase activity"/>
    <property type="evidence" value="ECO:0007669"/>
    <property type="project" value="UniProtKB-KW"/>
</dbReference>
<dbReference type="PANTHER" id="PTHR10773">
    <property type="entry name" value="DNA-DIRECTED RNA POLYMERASES I, II, AND III SUBUNIT RPABC2"/>
    <property type="match status" value="1"/>
</dbReference>
<feature type="region of interest" description="Disordered" evidence="1">
    <location>
        <begin position="950"/>
        <end position="973"/>
    </location>
</feature>
<feature type="region of interest" description="Disordered" evidence="1">
    <location>
        <begin position="165"/>
        <end position="199"/>
    </location>
</feature>
<feature type="compositionally biased region" description="Polar residues" evidence="1">
    <location>
        <begin position="18"/>
        <end position="27"/>
    </location>
</feature>
<reference evidence="3" key="1">
    <citation type="submission" date="2021-07" db="EMBL/GenBank/DDBJ databases">
        <authorList>
            <person name="Catto M.A."/>
            <person name="Jacobson A."/>
            <person name="Kennedy G."/>
            <person name="Labadie P."/>
            <person name="Hunt B.G."/>
            <person name="Srinivasan R."/>
        </authorList>
    </citation>
    <scope>NUCLEOTIDE SEQUENCE</scope>
    <source>
        <strain evidence="3">PL_HMW_Pooled</strain>
        <tissue evidence="3">Head</tissue>
    </source>
</reference>
<proteinExistence type="predicted"/>
<protein>
    <submittedName>
        <fullName evidence="3">Lon protease</fullName>
    </submittedName>
</protein>
<evidence type="ECO:0000256" key="1">
    <source>
        <dbReference type="SAM" id="MobiDB-lite"/>
    </source>
</evidence>
<evidence type="ECO:0000313" key="3">
    <source>
        <dbReference type="EMBL" id="KAK3913034.1"/>
    </source>
</evidence>
<feature type="compositionally biased region" description="Polar residues" evidence="1">
    <location>
        <begin position="277"/>
        <end position="300"/>
    </location>
</feature>
<evidence type="ECO:0000313" key="4">
    <source>
        <dbReference type="Proteomes" id="UP001219518"/>
    </source>
</evidence>
<keyword evidence="3" id="KW-0645">Protease</keyword>
<gene>
    <name evidence="3" type="ORF">KUF71_022488</name>
</gene>
<dbReference type="PANTHER" id="PTHR10773:SF19">
    <property type="match status" value="1"/>
</dbReference>
<dbReference type="AlphaFoldDB" id="A0AAE1H1H9"/>
<dbReference type="GO" id="GO:0006508">
    <property type="term" value="P:proteolysis"/>
    <property type="evidence" value="ECO:0007669"/>
    <property type="project" value="UniProtKB-KW"/>
</dbReference>
<dbReference type="EMBL" id="JAHWGI010000307">
    <property type="protein sequence ID" value="KAK3913034.1"/>
    <property type="molecule type" value="Genomic_DNA"/>
</dbReference>
<dbReference type="Pfam" id="PF25273">
    <property type="entry name" value="DUF7869"/>
    <property type="match status" value="1"/>
</dbReference>
<dbReference type="Proteomes" id="UP001219518">
    <property type="component" value="Unassembled WGS sequence"/>
</dbReference>
<keyword evidence="3" id="KW-0378">Hydrolase</keyword>
<feature type="domain" description="DUF7869" evidence="2">
    <location>
        <begin position="722"/>
        <end position="825"/>
    </location>
</feature>
<feature type="compositionally biased region" description="Polar residues" evidence="1">
    <location>
        <begin position="165"/>
        <end position="185"/>
    </location>
</feature>
<sequence length="973" mass="110205">MFSQGRKLLQALARQRPTAVSATNDASESNKDTADAAAAVIDGNNNDGNGEIVDDDEESHDLDCIFGPSEIGILSSEFLQEINYKKRSSPVAAISSPLSSQSTPVNKLDLIEKSPDGTTVYTSAKAVQGVRTRLFTDSPMLRRSNDSVTVAYNIYKQGNSFVRSSSLKDNGSSNGVPIQSSANVDQSDDSDTAHDLTPLTNCQSNASKTFCLEGESSTILPIRSSSHFKRSNEACTAAVTAAAVEDQLCDGFGNPNVTPENNALKNNKQGERVKKTLFQTSSRPSSETGRSQNADTFSSDDTGIELLGEEVHDMEPFPLHDPSSENIPLEETPDTGEFVHTNPELSDKNPTVPVPWQGQKRKRQSAISEHTPPKKKSINTERWKSTQAKLAYNSGIAHTSMRGKEKKAREVKSACAPTCRKKCSVKVSPEVRLSSFQKYYGLKDKSLQWHMLSKLIKSVPVKQRKVVNEDRDVPYRKNSYEYYLPDSDGSLIPVCQPMFLNTFDISVTVVKTAMLKNSPDKRGRHAKPKKRLPPELINNVKEHIKQYPTVESHYCREVSRKQYLDECLSTAKMHRMYLLERGEQPFTANLRQYRDIFNTCFNLSFFKPKKDQCALCVEWERSSPEAKEKENEQYQKHIENKKVARELKKADKLRSLNEEAKVATGKNIRVITMDLQKVLYCPKSEVGEFFYKRKLSSYNFTIFDCTTGQGYCYCWDQTTGLRGSDEVNSCVLMYFEEAVSKGVNEFFIYSDSCSGQNKNQFLYSMYYLASRKFNVNITHRYLEKGHTQMECDSVHAQIEKKTKKVDVFTPMQWYGYIRTAKVQKPAYIVKEIDQKTILSFKDAAKFLAWNKVPTSKVREISFDSTSPDIKYKVNFGDERTTAKIYLPKKGRPVNWLTFKLSPAYSKPIPLERKLVDDLQWYVKKGLIPQNHLQYYNHLFSLSVSNETAAQDVPQEISEHSELFEDDDPDNDEL</sequence>
<feature type="region of interest" description="Disordered" evidence="1">
    <location>
        <begin position="13"/>
        <end position="33"/>
    </location>
</feature>
<feature type="region of interest" description="Disordered" evidence="1">
    <location>
        <begin position="258"/>
        <end position="300"/>
    </location>
</feature>